<dbReference type="GO" id="GO:0005874">
    <property type="term" value="C:microtubule"/>
    <property type="evidence" value="ECO:0007669"/>
    <property type="project" value="UniProtKB-KW"/>
</dbReference>
<dbReference type="GO" id="GO:0048487">
    <property type="term" value="F:beta-tubulin binding"/>
    <property type="evidence" value="ECO:0007669"/>
    <property type="project" value="InterPro"/>
</dbReference>
<dbReference type="Proteomes" id="UP000007798">
    <property type="component" value="Unassembled WGS sequence"/>
</dbReference>
<dbReference type="FunCoup" id="B4N228">
    <property type="interactions" value="1"/>
</dbReference>
<keyword evidence="4 6" id="KW-0143">Chaperone</keyword>
<comment type="function">
    <text evidence="1">Tubulin-folding protein; involved in the early step of the tubulin folding pathway.</text>
</comment>
<evidence type="ECO:0000256" key="3">
    <source>
        <dbReference type="ARBA" id="ARBA00015002"/>
    </source>
</evidence>
<reference evidence="7 8" key="1">
    <citation type="journal article" date="2007" name="Nature">
        <title>Evolution of genes and genomes on the Drosophila phylogeny.</title>
        <authorList>
            <consortium name="Drosophila 12 Genomes Consortium"/>
            <person name="Clark A.G."/>
            <person name="Eisen M.B."/>
            <person name="Smith D.R."/>
            <person name="Bergman C.M."/>
            <person name="Oliver B."/>
            <person name="Markow T.A."/>
            <person name="Kaufman T.C."/>
            <person name="Kellis M."/>
            <person name="Gelbart W."/>
            <person name="Iyer V.N."/>
            <person name="Pollard D.A."/>
            <person name="Sackton T.B."/>
            <person name="Larracuente A.M."/>
            <person name="Singh N.D."/>
            <person name="Abad J.P."/>
            <person name="Abt D.N."/>
            <person name="Adryan B."/>
            <person name="Aguade M."/>
            <person name="Akashi H."/>
            <person name="Anderson W.W."/>
            <person name="Aquadro C.F."/>
            <person name="Ardell D.H."/>
            <person name="Arguello R."/>
            <person name="Artieri C.G."/>
            <person name="Barbash D.A."/>
            <person name="Barker D."/>
            <person name="Barsanti P."/>
            <person name="Batterham P."/>
            <person name="Batzoglou S."/>
            <person name="Begun D."/>
            <person name="Bhutkar A."/>
            <person name="Blanco E."/>
            <person name="Bosak S.A."/>
            <person name="Bradley R.K."/>
            <person name="Brand A.D."/>
            <person name="Brent M.R."/>
            <person name="Brooks A.N."/>
            <person name="Brown R.H."/>
            <person name="Butlin R.K."/>
            <person name="Caggese C."/>
            <person name="Calvi B.R."/>
            <person name="Bernardo de Carvalho A."/>
            <person name="Caspi A."/>
            <person name="Castrezana S."/>
            <person name="Celniker S.E."/>
            <person name="Chang J.L."/>
            <person name="Chapple C."/>
            <person name="Chatterji S."/>
            <person name="Chinwalla A."/>
            <person name="Civetta A."/>
            <person name="Clifton S.W."/>
            <person name="Comeron J.M."/>
            <person name="Costello J.C."/>
            <person name="Coyne J.A."/>
            <person name="Daub J."/>
            <person name="David R.G."/>
            <person name="Delcher A.L."/>
            <person name="Delehaunty K."/>
            <person name="Do C.B."/>
            <person name="Ebling H."/>
            <person name="Edwards K."/>
            <person name="Eickbush T."/>
            <person name="Evans J.D."/>
            <person name="Filipski A."/>
            <person name="Findeiss S."/>
            <person name="Freyhult E."/>
            <person name="Fulton L."/>
            <person name="Fulton R."/>
            <person name="Garcia A.C."/>
            <person name="Gardiner A."/>
            <person name="Garfield D.A."/>
            <person name="Garvin B.E."/>
            <person name="Gibson G."/>
            <person name="Gilbert D."/>
            <person name="Gnerre S."/>
            <person name="Godfrey J."/>
            <person name="Good R."/>
            <person name="Gotea V."/>
            <person name="Gravely B."/>
            <person name="Greenberg A.J."/>
            <person name="Griffiths-Jones S."/>
            <person name="Gross S."/>
            <person name="Guigo R."/>
            <person name="Gustafson E.A."/>
            <person name="Haerty W."/>
            <person name="Hahn M.W."/>
            <person name="Halligan D.L."/>
            <person name="Halpern A.L."/>
            <person name="Halter G.M."/>
            <person name="Han M.V."/>
            <person name="Heger A."/>
            <person name="Hillier L."/>
            <person name="Hinrichs A.S."/>
            <person name="Holmes I."/>
            <person name="Hoskins R.A."/>
            <person name="Hubisz M.J."/>
            <person name="Hultmark D."/>
            <person name="Huntley M.A."/>
            <person name="Jaffe D.B."/>
            <person name="Jagadeeshan S."/>
            <person name="Jeck W.R."/>
            <person name="Johnson J."/>
            <person name="Jones C.D."/>
            <person name="Jordan W.C."/>
            <person name="Karpen G.H."/>
            <person name="Kataoka E."/>
            <person name="Keightley P.D."/>
            <person name="Kheradpour P."/>
            <person name="Kirkness E.F."/>
            <person name="Koerich L.B."/>
            <person name="Kristiansen K."/>
            <person name="Kudrna D."/>
            <person name="Kulathinal R.J."/>
            <person name="Kumar S."/>
            <person name="Kwok R."/>
            <person name="Lander E."/>
            <person name="Langley C.H."/>
            <person name="Lapoint R."/>
            <person name="Lazzaro B.P."/>
            <person name="Lee S.J."/>
            <person name="Levesque L."/>
            <person name="Li R."/>
            <person name="Lin C.F."/>
            <person name="Lin M.F."/>
            <person name="Lindblad-Toh K."/>
            <person name="Llopart A."/>
            <person name="Long M."/>
            <person name="Low L."/>
            <person name="Lozovsky E."/>
            <person name="Lu J."/>
            <person name="Luo M."/>
            <person name="Machado C.A."/>
            <person name="Makalowski W."/>
            <person name="Marzo M."/>
            <person name="Matsuda M."/>
            <person name="Matzkin L."/>
            <person name="McAllister B."/>
            <person name="McBride C.S."/>
            <person name="McKernan B."/>
            <person name="McKernan K."/>
            <person name="Mendez-Lago M."/>
            <person name="Minx P."/>
            <person name="Mollenhauer M.U."/>
            <person name="Montooth K."/>
            <person name="Mount S.M."/>
            <person name="Mu X."/>
            <person name="Myers E."/>
            <person name="Negre B."/>
            <person name="Newfeld S."/>
            <person name="Nielsen R."/>
            <person name="Noor M.A."/>
            <person name="O'Grady P."/>
            <person name="Pachter L."/>
            <person name="Papaceit M."/>
            <person name="Parisi M.J."/>
            <person name="Parisi M."/>
            <person name="Parts L."/>
            <person name="Pedersen J.S."/>
            <person name="Pesole G."/>
            <person name="Phillippy A.M."/>
            <person name="Ponting C.P."/>
            <person name="Pop M."/>
            <person name="Porcelli D."/>
            <person name="Powell J.R."/>
            <person name="Prohaska S."/>
            <person name="Pruitt K."/>
            <person name="Puig M."/>
            <person name="Quesneville H."/>
            <person name="Ram K.R."/>
            <person name="Rand D."/>
            <person name="Rasmussen M.D."/>
            <person name="Reed L.K."/>
            <person name="Reenan R."/>
            <person name="Reily A."/>
            <person name="Remington K.A."/>
            <person name="Rieger T.T."/>
            <person name="Ritchie M.G."/>
            <person name="Robin C."/>
            <person name="Rogers Y.H."/>
            <person name="Rohde C."/>
            <person name="Rozas J."/>
            <person name="Rubenfield M.J."/>
            <person name="Ruiz A."/>
            <person name="Russo S."/>
            <person name="Salzberg S.L."/>
            <person name="Sanchez-Gracia A."/>
            <person name="Saranga D.J."/>
            <person name="Sato H."/>
            <person name="Schaeffer S.W."/>
            <person name="Schatz M.C."/>
            <person name="Schlenke T."/>
            <person name="Schwartz R."/>
            <person name="Segarra C."/>
            <person name="Singh R.S."/>
            <person name="Sirot L."/>
            <person name="Sirota M."/>
            <person name="Sisneros N.B."/>
            <person name="Smith C.D."/>
            <person name="Smith T.F."/>
            <person name="Spieth J."/>
            <person name="Stage D.E."/>
            <person name="Stark A."/>
            <person name="Stephan W."/>
            <person name="Strausberg R.L."/>
            <person name="Strempel S."/>
            <person name="Sturgill D."/>
            <person name="Sutton G."/>
            <person name="Sutton G.G."/>
            <person name="Tao W."/>
            <person name="Teichmann S."/>
            <person name="Tobari Y.N."/>
            <person name="Tomimura Y."/>
            <person name="Tsolas J.M."/>
            <person name="Valente V.L."/>
            <person name="Venter E."/>
            <person name="Venter J.C."/>
            <person name="Vicario S."/>
            <person name="Vieira F.G."/>
            <person name="Vilella A.J."/>
            <person name="Villasante A."/>
            <person name="Walenz B."/>
            <person name="Wang J."/>
            <person name="Wasserman M."/>
            <person name="Watts T."/>
            <person name="Wilson D."/>
            <person name="Wilson R.K."/>
            <person name="Wing R.A."/>
            <person name="Wolfner M.F."/>
            <person name="Wong A."/>
            <person name="Wong G.K."/>
            <person name="Wu C.I."/>
            <person name="Wu G."/>
            <person name="Yamamoto D."/>
            <person name="Yang H.P."/>
            <person name="Yang S.P."/>
            <person name="Yorke J.A."/>
            <person name="Yoshida K."/>
            <person name="Zdobnov E."/>
            <person name="Zhang P."/>
            <person name="Zhang Y."/>
            <person name="Zimin A.V."/>
            <person name="Baldwin J."/>
            <person name="Abdouelleil A."/>
            <person name="Abdulkadir J."/>
            <person name="Abebe A."/>
            <person name="Abera B."/>
            <person name="Abreu J."/>
            <person name="Acer S.C."/>
            <person name="Aftuck L."/>
            <person name="Alexander A."/>
            <person name="An P."/>
            <person name="Anderson E."/>
            <person name="Anderson S."/>
            <person name="Arachi H."/>
            <person name="Azer M."/>
            <person name="Bachantsang P."/>
            <person name="Barry A."/>
            <person name="Bayul T."/>
            <person name="Berlin A."/>
            <person name="Bessette D."/>
            <person name="Bloom T."/>
            <person name="Blye J."/>
            <person name="Boguslavskiy L."/>
            <person name="Bonnet C."/>
            <person name="Boukhgalter B."/>
            <person name="Bourzgui I."/>
            <person name="Brown A."/>
            <person name="Cahill P."/>
            <person name="Channer S."/>
            <person name="Cheshatsang Y."/>
            <person name="Chuda L."/>
            <person name="Citroen M."/>
            <person name="Collymore A."/>
            <person name="Cooke P."/>
            <person name="Costello M."/>
            <person name="D'Aco K."/>
            <person name="Daza R."/>
            <person name="De Haan G."/>
            <person name="DeGray S."/>
            <person name="DeMaso C."/>
            <person name="Dhargay N."/>
            <person name="Dooley K."/>
            <person name="Dooley E."/>
            <person name="Doricent M."/>
            <person name="Dorje P."/>
            <person name="Dorjee K."/>
            <person name="Dupes A."/>
            <person name="Elong R."/>
            <person name="Falk J."/>
            <person name="Farina A."/>
            <person name="Faro S."/>
            <person name="Ferguson D."/>
            <person name="Fisher S."/>
            <person name="Foley C.D."/>
            <person name="Franke A."/>
            <person name="Friedrich D."/>
            <person name="Gadbois L."/>
            <person name="Gearin G."/>
            <person name="Gearin C.R."/>
            <person name="Giannoukos G."/>
            <person name="Goode T."/>
            <person name="Graham J."/>
            <person name="Grandbois E."/>
            <person name="Grewal S."/>
            <person name="Gyaltsen K."/>
            <person name="Hafez N."/>
            <person name="Hagos B."/>
            <person name="Hall J."/>
            <person name="Henson C."/>
            <person name="Hollinger A."/>
            <person name="Honan T."/>
            <person name="Huard M.D."/>
            <person name="Hughes L."/>
            <person name="Hurhula B."/>
            <person name="Husby M.E."/>
            <person name="Kamat A."/>
            <person name="Kanga B."/>
            <person name="Kashin S."/>
            <person name="Khazanovich D."/>
            <person name="Kisner P."/>
            <person name="Lance K."/>
            <person name="Lara M."/>
            <person name="Lee W."/>
            <person name="Lennon N."/>
            <person name="Letendre F."/>
            <person name="LeVine R."/>
            <person name="Lipovsky A."/>
            <person name="Liu X."/>
            <person name="Liu J."/>
            <person name="Liu S."/>
            <person name="Lokyitsang T."/>
            <person name="Lokyitsang Y."/>
            <person name="Lubonja R."/>
            <person name="Lui A."/>
            <person name="MacDonald P."/>
            <person name="Magnisalis V."/>
            <person name="Maru K."/>
            <person name="Matthews C."/>
            <person name="McCusker W."/>
            <person name="McDonough S."/>
            <person name="Mehta T."/>
            <person name="Meldrim J."/>
            <person name="Meneus L."/>
            <person name="Mihai O."/>
            <person name="Mihalev A."/>
            <person name="Mihova T."/>
            <person name="Mittelman R."/>
            <person name="Mlenga V."/>
            <person name="Montmayeur A."/>
            <person name="Mulrain L."/>
            <person name="Navidi A."/>
            <person name="Naylor J."/>
            <person name="Negash T."/>
            <person name="Nguyen T."/>
            <person name="Nguyen N."/>
            <person name="Nicol R."/>
            <person name="Norbu C."/>
            <person name="Norbu N."/>
            <person name="Novod N."/>
            <person name="O'Neill B."/>
            <person name="Osman S."/>
            <person name="Markiewicz E."/>
            <person name="Oyono O.L."/>
            <person name="Patti C."/>
            <person name="Phunkhang P."/>
            <person name="Pierre F."/>
            <person name="Priest M."/>
            <person name="Raghuraman S."/>
            <person name="Rege F."/>
            <person name="Reyes R."/>
            <person name="Rise C."/>
            <person name="Rogov P."/>
            <person name="Ross K."/>
            <person name="Ryan E."/>
            <person name="Settipalli S."/>
            <person name="Shea T."/>
            <person name="Sherpa N."/>
            <person name="Shi L."/>
            <person name="Shih D."/>
            <person name="Sparrow T."/>
            <person name="Spaulding J."/>
            <person name="Stalker J."/>
            <person name="Stange-Thomann N."/>
            <person name="Stavropoulos S."/>
            <person name="Stone C."/>
            <person name="Strader C."/>
            <person name="Tesfaye S."/>
            <person name="Thomson T."/>
            <person name="Thoulutsang Y."/>
            <person name="Thoulutsang D."/>
            <person name="Topham K."/>
            <person name="Topping I."/>
            <person name="Tsamla T."/>
            <person name="Vassiliev H."/>
            <person name="Vo A."/>
            <person name="Wangchuk T."/>
            <person name="Wangdi T."/>
            <person name="Weiand M."/>
            <person name="Wilkinson J."/>
            <person name="Wilson A."/>
            <person name="Yadav S."/>
            <person name="Young G."/>
            <person name="Yu Q."/>
            <person name="Zembek L."/>
            <person name="Zhong D."/>
            <person name="Zimmer A."/>
            <person name="Zwirko Z."/>
            <person name="Jaffe D.B."/>
            <person name="Alvarez P."/>
            <person name="Brockman W."/>
            <person name="Butler J."/>
            <person name="Chin C."/>
            <person name="Gnerre S."/>
            <person name="Grabherr M."/>
            <person name="Kleber M."/>
            <person name="Mauceli E."/>
            <person name="MacCallum I."/>
        </authorList>
    </citation>
    <scope>NUCLEOTIDE SEQUENCE [LARGE SCALE GENOMIC DNA]</scope>
    <source>
        <strain evidence="8">Tucson 14030-0811.24</strain>
    </source>
</reference>
<proteinExistence type="inferred from homology"/>
<comment type="subcellular location">
    <subcellularLocation>
        <location evidence="6">Cytoplasm</location>
        <location evidence="6">Cytoskeleton</location>
    </subcellularLocation>
</comment>
<dbReference type="InterPro" id="IPR036126">
    <property type="entry name" value="TBCA_sf"/>
</dbReference>
<name>B4N228_DROWI</name>
<evidence type="ECO:0000256" key="4">
    <source>
        <dbReference type="ARBA" id="ARBA00023186"/>
    </source>
</evidence>
<dbReference type="OMA" id="MYSPHIA"/>
<comment type="subunit">
    <text evidence="5 6">Supercomplex made of cofactors A to E. Cofactors A and D function by capturing and stabilizing tubulin in a quasi-native conformation. Cofactor E binds to the cofactor D-tubulin complex; interaction with cofactor C then causes the release of tubulin polypeptides that are committed to the native state.</text>
</comment>
<organism evidence="7 8">
    <name type="scientific">Drosophila willistoni</name>
    <name type="common">Fruit fly</name>
    <dbReference type="NCBI Taxonomy" id="7260"/>
    <lineage>
        <taxon>Eukaryota</taxon>
        <taxon>Metazoa</taxon>
        <taxon>Ecdysozoa</taxon>
        <taxon>Arthropoda</taxon>
        <taxon>Hexapoda</taxon>
        <taxon>Insecta</taxon>
        <taxon>Pterygota</taxon>
        <taxon>Neoptera</taxon>
        <taxon>Endopterygota</taxon>
        <taxon>Diptera</taxon>
        <taxon>Brachycera</taxon>
        <taxon>Muscomorpha</taxon>
        <taxon>Ephydroidea</taxon>
        <taxon>Drosophilidae</taxon>
        <taxon>Drosophila</taxon>
        <taxon>Sophophora</taxon>
    </lineage>
</organism>
<dbReference type="KEGG" id="dwi:6644578"/>
<evidence type="ECO:0000256" key="2">
    <source>
        <dbReference type="ARBA" id="ARBA00006806"/>
    </source>
</evidence>
<dbReference type="GO" id="GO:0007021">
    <property type="term" value="P:tubulin complex assembly"/>
    <property type="evidence" value="ECO:0007669"/>
    <property type="project" value="UniProtKB-UniRule"/>
</dbReference>
<dbReference type="InterPro" id="IPR004226">
    <property type="entry name" value="TBCA"/>
</dbReference>
<evidence type="ECO:0000313" key="8">
    <source>
        <dbReference type="Proteomes" id="UP000007798"/>
    </source>
</evidence>
<evidence type="ECO:0000256" key="6">
    <source>
        <dbReference type="RuleBase" id="RU364030"/>
    </source>
</evidence>
<dbReference type="PANTHER" id="PTHR21500:SF0">
    <property type="entry name" value="TUBULIN-SPECIFIC CHAPERONE A"/>
    <property type="match status" value="1"/>
</dbReference>
<dbReference type="GO" id="GO:0005829">
    <property type="term" value="C:cytosol"/>
    <property type="evidence" value="ECO:0007669"/>
    <property type="project" value="TreeGrafter"/>
</dbReference>
<dbReference type="EMBL" id="CH963925">
    <property type="protein sequence ID" value="EDW78417.1"/>
    <property type="molecule type" value="Genomic_DNA"/>
</dbReference>
<dbReference type="AlphaFoldDB" id="B4N228"/>
<comment type="similarity">
    <text evidence="2 6">Belongs to the TBCA family.</text>
</comment>
<evidence type="ECO:0000313" key="7">
    <source>
        <dbReference type="EMBL" id="EDW78417.1"/>
    </source>
</evidence>
<accession>B4N228</accession>
<sequence length="139" mass="16326">MTSPRISAVASLPNETFSSGSQNRTIRPRLDQLVVYTAILKHLLDQKLHYDNEGNVEIQRLERFRSEGIDQCRLRAQEQVCKKVQSMLPRIVYKMRNDVERLERFLHTEKVQLKELNGHLYEQSCQLLNLCKENLELTT</sequence>
<dbReference type="HOGENOM" id="CLU_1798487_0_0_1"/>
<dbReference type="Gene3D" id="1.20.58.90">
    <property type="match status" value="1"/>
</dbReference>
<keyword evidence="6" id="KW-0493">Microtubule</keyword>
<evidence type="ECO:0000256" key="5">
    <source>
        <dbReference type="ARBA" id="ARBA00026055"/>
    </source>
</evidence>
<dbReference type="InParanoid" id="B4N228"/>
<gene>
    <name evidence="7" type="primary">Dwil\GK19246</name>
    <name evidence="7" type="ORF">Dwil_GK19246</name>
</gene>
<dbReference type="SMR" id="B4N228"/>
<dbReference type="GO" id="GO:0007023">
    <property type="term" value="P:post-chaperonin tubulin folding pathway"/>
    <property type="evidence" value="ECO:0007669"/>
    <property type="project" value="UniProtKB-UniRule"/>
</dbReference>
<dbReference type="OrthoDB" id="7854873at2759"/>
<protein>
    <recommendedName>
        <fullName evidence="3 6">Tubulin-specific chaperone A</fullName>
    </recommendedName>
</protein>
<dbReference type="PhylomeDB" id="B4N228"/>
<dbReference type="PANTHER" id="PTHR21500">
    <property type="entry name" value="TUBULIN-SPECIFIC CHAPERONE A"/>
    <property type="match status" value="1"/>
</dbReference>
<dbReference type="SUPFAM" id="SSF46988">
    <property type="entry name" value="Tubulin chaperone cofactor A"/>
    <property type="match status" value="1"/>
</dbReference>
<keyword evidence="6" id="KW-0206">Cytoskeleton</keyword>
<evidence type="ECO:0000256" key="1">
    <source>
        <dbReference type="ARBA" id="ARBA00003046"/>
    </source>
</evidence>
<dbReference type="Pfam" id="PF02970">
    <property type="entry name" value="TBCA"/>
    <property type="match status" value="1"/>
</dbReference>
<keyword evidence="8" id="KW-1185">Reference proteome</keyword>
<keyword evidence="6" id="KW-0963">Cytoplasm</keyword>